<dbReference type="Pfam" id="PF02244">
    <property type="entry name" value="Propep_M14"/>
    <property type="match status" value="1"/>
</dbReference>
<keyword evidence="5" id="KW-0479">Metal-binding</keyword>
<gene>
    <name evidence="13" type="ORF">AFUS01_LOCUS26746</name>
</gene>
<comment type="caution">
    <text evidence="13">The sequence shown here is derived from an EMBL/GenBank/DDBJ whole genome shotgun (WGS) entry which is preliminary data.</text>
</comment>
<evidence type="ECO:0000313" key="13">
    <source>
        <dbReference type="EMBL" id="CAG7816112.1"/>
    </source>
</evidence>
<dbReference type="FunFam" id="3.40.630.10:FF:000001">
    <property type="entry name" value="Carboxypeptidase B"/>
    <property type="match status" value="1"/>
</dbReference>
<dbReference type="EMBL" id="CAJVCH010361194">
    <property type="protein sequence ID" value="CAG7816112.1"/>
    <property type="molecule type" value="Genomic_DNA"/>
</dbReference>
<comment type="cofactor">
    <cofactor evidence="1">
        <name>Zn(2+)</name>
        <dbReference type="ChEBI" id="CHEBI:29105"/>
    </cofactor>
</comment>
<protein>
    <recommendedName>
        <fullName evidence="12">Peptidase M14 domain-containing protein</fullName>
    </recommendedName>
</protein>
<evidence type="ECO:0000256" key="7">
    <source>
        <dbReference type="ARBA" id="ARBA00022833"/>
    </source>
</evidence>
<keyword evidence="6" id="KW-0378">Hydrolase</keyword>
<dbReference type="AlphaFoldDB" id="A0A8J2KGK1"/>
<keyword evidence="3" id="KW-0121">Carboxypeptidase</keyword>
<feature type="region of interest" description="Disordered" evidence="10">
    <location>
        <begin position="233"/>
        <end position="255"/>
    </location>
</feature>
<dbReference type="PANTHER" id="PTHR11705">
    <property type="entry name" value="PROTEASE FAMILY M14 CARBOXYPEPTIDASE A,B"/>
    <property type="match status" value="1"/>
</dbReference>
<keyword evidence="7" id="KW-0862">Zinc</keyword>
<dbReference type="PROSITE" id="PS52035">
    <property type="entry name" value="PEPTIDASE_M14"/>
    <property type="match status" value="1"/>
</dbReference>
<organism evidence="13 14">
    <name type="scientific">Allacma fusca</name>
    <dbReference type="NCBI Taxonomy" id="39272"/>
    <lineage>
        <taxon>Eukaryota</taxon>
        <taxon>Metazoa</taxon>
        <taxon>Ecdysozoa</taxon>
        <taxon>Arthropoda</taxon>
        <taxon>Hexapoda</taxon>
        <taxon>Collembola</taxon>
        <taxon>Symphypleona</taxon>
        <taxon>Sminthuridae</taxon>
        <taxon>Allacma</taxon>
    </lineage>
</organism>
<dbReference type="GO" id="GO:0006508">
    <property type="term" value="P:proteolysis"/>
    <property type="evidence" value="ECO:0007669"/>
    <property type="project" value="UniProtKB-KW"/>
</dbReference>
<reference evidence="13" key="1">
    <citation type="submission" date="2021-06" db="EMBL/GenBank/DDBJ databases">
        <authorList>
            <person name="Hodson N. C."/>
            <person name="Mongue J. A."/>
            <person name="Jaron S. K."/>
        </authorList>
    </citation>
    <scope>NUCLEOTIDE SEQUENCE</scope>
</reference>
<dbReference type="SMART" id="SM00631">
    <property type="entry name" value="Zn_pept"/>
    <property type="match status" value="1"/>
</dbReference>
<dbReference type="GO" id="GO:0004181">
    <property type="term" value="F:metallocarboxypeptidase activity"/>
    <property type="evidence" value="ECO:0007669"/>
    <property type="project" value="InterPro"/>
</dbReference>
<keyword evidence="11" id="KW-0732">Signal</keyword>
<dbReference type="CDD" id="cd03860">
    <property type="entry name" value="M14_CP_A-B_like"/>
    <property type="match status" value="1"/>
</dbReference>
<dbReference type="InterPro" id="IPR000834">
    <property type="entry name" value="Peptidase_M14"/>
</dbReference>
<evidence type="ECO:0000256" key="6">
    <source>
        <dbReference type="ARBA" id="ARBA00022801"/>
    </source>
</evidence>
<evidence type="ECO:0000256" key="4">
    <source>
        <dbReference type="ARBA" id="ARBA00022670"/>
    </source>
</evidence>
<evidence type="ECO:0000256" key="11">
    <source>
        <dbReference type="SAM" id="SignalP"/>
    </source>
</evidence>
<sequence>MKFIVVLACCIAAISAATVRYDGQEVLRTFPSSREQVDKLATLQETHDFWSAPRLNGPTDIRAGGVEKLELRKFLIQNEIKYEVLIDDVQQRIYWEAKSYSASANNSVNALTWTNYHTLAEIHTFLQDISNQHKDISEVINIGTSTEGRTLKLIRIGANGGTRKKAIFMDGAIHAREWIAPAVATWFVNELLTNRNKYTTLLSQVDFYILPVANVDGYEYSRTTDRMWRKTRSANSGSTCRGTDPNRNFATGYGGPGTSTNPCSEIYRGTRAFSEPETKAMSDFINNRSTANWIVYAALHSYSQMILTPWGYTYDFPPTYTELKNLGVRAANALTAVHRTSYEVGSITEILSPGSGGSDDWAYGSGNFRYSYTIELRDTGRYGFLLPASQIIPTAQETWEAVLVMANAM</sequence>
<proteinExistence type="inferred from homology"/>
<feature type="active site" description="Proton donor/acceptor" evidence="9">
    <location>
        <position position="375"/>
    </location>
</feature>
<dbReference type="Pfam" id="PF00246">
    <property type="entry name" value="Peptidase_M14"/>
    <property type="match status" value="1"/>
</dbReference>
<keyword evidence="14" id="KW-1185">Reference proteome</keyword>
<dbReference type="PROSITE" id="PS00132">
    <property type="entry name" value="CARBOXYPEPT_ZN_1"/>
    <property type="match status" value="1"/>
</dbReference>
<dbReference type="GO" id="GO:0005615">
    <property type="term" value="C:extracellular space"/>
    <property type="evidence" value="ECO:0007669"/>
    <property type="project" value="TreeGrafter"/>
</dbReference>
<dbReference type="Proteomes" id="UP000708208">
    <property type="component" value="Unassembled WGS sequence"/>
</dbReference>
<dbReference type="PANTHER" id="PTHR11705:SF91">
    <property type="entry name" value="FI01817P-RELATED"/>
    <property type="match status" value="1"/>
</dbReference>
<comment type="similarity">
    <text evidence="2 9">Belongs to the peptidase M14 family.</text>
</comment>
<dbReference type="InterPro" id="IPR057246">
    <property type="entry name" value="CARBOXYPEPT_ZN_1"/>
</dbReference>
<evidence type="ECO:0000256" key="2">
    <source>
        <dbReference type="ARBA" id="ARBA00005988"/>
    </source>
</evidence>
<evidence type="ECO:0000256" key="10">
    <source>
        <dbReference type="SAM" id="MobiDB-lite"/>
    </source>
</evidence>
<dbReference type="InterPro" id="IPR003146">
    <property type="entry name" value="M14A_act_pep"/>
</dbReference>
<keyword evidence="8" id="KW-0482">Metalloprotease</keyword>
<keyword evidence="4" id="KW-0645">Protease</keyword>
<evidence type="ECO:0000256" key="1">
    <source>
        <dbReference type="ARBA" id="ARBA00001947"/>
    </source>
</evidence>
<dbReference type="GO" id="GO:0008270">
    <property type="term" value="F:zinc ion binding"/>
    <property type="evidence" value="ECO:0007669"/>
    <property type="project" value="InterPro"/>
</dbReference>
<name>A0A8J2KGK1_9HEXA</name>
<evidence type="ECO:0000256" key="8">
    <source>
        <dbReference type="ARBA" id="ARBA00023049"/>
    </source>
</evidence>
<feature type="signal peptide" evidence="11">
    <location>
        <begin position="1"/>
        <end position="16"/>
    </location>
</feature>
<feature type="domain" description="Peptidase M14" evidence="12">
    <location>
        <begin position="115"/>
        <end position="409"/>
    </location>
</feature>
<evidence type="ECO:0000313" key="14">
    <source>
        <dbReference type="Proteomes" id="UP000708208"/>
    </source>
</evidence>
<evidence type="ECO:0000259" key="12">
    <source>
        <dbReference type="PROSITE" id="PS52035"/>
    </source>
</evidence>
<dbReference type="OrthoDB" id="3626597at2759"/>
<feature type="compositionally biased region" description="Polar residues" evidence="10">
    <location>
        <begin position="233"/>
        <end position="249"/>
    </location>
</feature>
<accession>A0A8J2KGK1</accession>
<evidence type="ECO:0000256" key="3">
    <source>
        <dbReference type="ARBA" id="ARBA00022645"/>
    </source>
</evidence>
<feature type="chain" id="PRO_5035237351" description="Peptidase M14 domain-containing protein" evidence="11">
    <location>
        <begin position="17"/>
        <end position="409"/>
    </location>
</feature>
<dbReference type="SMR" id="A0A8J2KGK1"/>
<evidence type="ECO:0000256" key="9">
    <source>
        <dbReference type="PROSITE-ProRule" id="PRU01379"/>
    </source>
</evidence>
<evidence type="ECO:0000256" key="5">
    <source>
        <dbReference type="ARBA" id="ARBA00022723"/>
    </source>
</evidence>